<evidence type="ECO:0000256" key="7">
    <source>
        <dbReference type="ARBA" id="ARBA00023239"/>
    </source>
</evidence>
<feature type="binding site" evidence="8">
    <location>
        <position position="117"/>
    </location>
    <ligand>
        <name>substrate</name>
    </ligand>
</feature>
<feature type="site" description="Transition state stabilizer" evidence="8">
    <location>
        <position position="24"/>
    </location>
</feature>
<comment type="catalytic activity">
    <reaction evidence="1 8">
        <text>3-dehydroquinate = 3-dehydroshikimate + H2O</text>
        <dbReference type="Rhea" id="RHEA:21096"/>
        <dbReference type="ChEBI" id="CHEBI:15377"/>
        <dbReference type="ChEBI" id="CHEBI:16630"/>
        <dbReference type="ChEBI" id="CHEBI:32364"/>
        <dbReference type="EC" id="4.2.1.10"/>
    </reaction>
</comment>
<keyword evidence="8" id="KW-0028">Amino-acid biosynthesis</keyword>
<dbReference type="NCBIfam" id="NF003806">
    <property type="entry name" value="PRK05395.1-3"/>
    <property type="match status" value="1"/>
</dbReference>
<reference evidence="10" key="1">
    <citation type="journal article" date="2019" name="Int. J. Syst. Evol. Microbiol.">
        <title>The Global Catalogue of Microorganisms (GCM) 10K type strain sequencing project: providing services to taxonomists for standard genome sequencing and annotation.</title>
        <authorList>
            <consortium name="The Broad Institute Genomics Platform"/>
            <consortium name="The Broad Institute Genome Sequencing Center for Infectious Disease"/>
            <person name="Wu L."/>
            <person name="Ma J."/>
        </authorList>
    </citation>
    <scope>NUCLEOTIDE SEQUENCE [LARGE SCALE GENOMIC DNA]</scope>
    <source>
        <strain evidence="10">JCM 17979</strain>
    </source>
</reference>
<dbReference type="NCBIfam" id="NF003805">
    <property type="entry name" value="PRK05395.1-2"/>
    <property type="match status" value="1"/>
</dbReference>
<feature type="binding site" evidence="8">
    <location>
        <position position="86"/>
    </location>
    <ligand>
        <name>substrate</name>
    </ligand>
</feature>
<comment type="similarity">
    <text evidence="3 8">Belongs to the type-II 3-dehydroquinase family.</text>
</comment>
<dbReference type="CDD" id="cd00466">
    <property type="entry name" value="DHQase_II"/>
    <property type="match status" value="1"/>
</dbReference>
<dbReference type="SUPFAM" id="SSF52304">
    <property type="entry name" value="Type II 3-dehydroquinate dehydratase"/>
    <property type="match status" value="1"/>
</dbReference>
<dbReference type="PIRSF" id="PIRSF001399">
    <property type="entry name" value="DHquinase_II"/>
    <property type="match status" value="1"/>
</dbReference>
<dbReference type="NCBIfam" id="NF003807">
    <property type="entry name" value="PRK05395.1-4"/>
    <property type="match status" value="1"/>
</dbReference>
<evidence type="ECO:0000256" key="2">
    <source>
        <dbReference type="ARBA" id="ARBA00004902"/>
    </source>
</evidence>
<keyword evidence="7 8" id="KW-0456">Lyase</keyword>
<dbReference type="EMBL" id="BAABHO010000023">
    <property type="protein sequence ID" value="GAA4793077.1"/>
    <property type="molecule type" value="Genomic_DNA"/>
</dbReference>
<feature type="binding site" evidence="8">
    <location>
        <begin position="107"/>
        <end position="108"/>
    </location>
    <ligand>
        <name>substrate</name>
    </ligand>
</feature>
<evidence type="ECO:0000256" key="8">
    <source>
        <dbReference type="HAMAP-Rule" id="MF_00169"/>
    </source>
</evidence>
<sequence length="153" mass="16606">MEWRANPRRVLVVNGPNLDLLGRREPAVYGTDTLADLVERCRRTAGELGLEVDARQSNHEGVLIDTVHEAMTDFAGVIINPGGYTHTSVALRDALAALPVPVVEVHLSNVHARESFRSHSYVSPVATAVIAGAGVTGYDLALRFLAEKVLRRT</sequence>
<evidence type="ECO:0000313" key="10">
    <source>
        <dbReference type="Proteomes" id="UP001500928"/>
    </source>
</evidence>
<dbReference type="InterPro" id="IPR001874">
    <property type="entry name" value="DHquinase_II"/>
</dbReference>
<protein>
    <recommendedName>
        <fullName evidence="5 8">3-dehydroquinate dehydratase</fullName>
        <shortName evidence="8">3-dehydroquinase</shortName>
        <ecNumber evidence="5 8">4.2.1.10</ecNumber>
    </recommendedName>
    <alternativeName>
        <fullName evidence="8">Type II DHQase</fullName>
    </alternativeName>
</protein>
<comment type="subunit">
    <text evidence="4 8">Homododecamer.</text>
</comment>
<feature type="binding site" evidence="8">
    <location>
        <position position="80"/>
    </location>
    <ligand>
        <name>substrate</name>
    </ligand>
</feature>
<dbReference type="Proteomes" id="UP001500928">
    <property type="component" value="Unassembled WGS sequence"/>
</dbReference>
<evidence type="ECO:0000256" key="5">
    <source>
        <dbReference type="ARBA" id="ARBA00012060"/>
    </source>
</evidence>
<dbReference type="HAMAP" id="MF_00169">
    <property type="entry name" value="AroQ"/>
    <property type="match status" value="1"/>
</dbReference>
<gene>
    <name evidence="8 9" type="primary">aroQ</name>
    <name evidence="9" type="ORF">GCM10023200_30970</name>
</gene>
<dbReference type="RefSeq" id="WP_345416448.1">
    <property type="nucleotide sequence ID" value="NZ_BAABHO010000023.1"/>
</dbReference>
<dbReference type="InterPro" id="IPR018509">
    <property type="entry name" value="DHquinase_II_CS"/>
</dbReference>
<feature type="active site" description="Proton donor" evidence="8">
    <location>
        <position position="106"/>
    </location>
</feature>
<comment type="function">
    <text evidence="8">Catalyzes a trans-dehydration via an enolate intermediate.</text>
</comment>
<accession>A0ABP9BB27</accession>
<feature type="active site" description="Proton acceptor" evidence="8">
    <location>
        <position position="29"/>
    </location>
</feature>
<dbReference type="PANTHER" id="PTHR21272:SF3">
    <property type="entry name" value="CATABOLIC 3-DEHYDROQUINASE"/>
    <property type="match status" value="1"/>
</dbReference>
<organism evidence="9 10">
    <name type="scientific">Actinomycetospora chlora</name>
    <dbReference type="NCBI Taxonomy" id="663608"/>
    <lineage>
        <taxon>Bacteria</taxon>
        <taxon>Bacillati</taxon>
        <taxon>Actinomycetota</taxon>
        <taxon>Actinomycetes</taxon>
        <taxon>Pseudonocardiales</taxon>
        <taxon>Pseudonocardiaceae</taxon>
        <taxon>Actinomycetospora</taxon>
    </lineage>
</organism>
<name>A0ABP9BB27_9PSEU</name>
<evidence type="ECO:0000256" key="3">
    <source>
        <dbReference type="ARBA" id="ARBA00011037"/>
    </source>
</evidence>
<feature type="binding site" evidence="8">
    <location>
        <position position="93"/>
    </location>
    <ligand>
        <name>substrate</name>
    </ligand>
</feature>
<dbReference type="Pfam" id="PF01220">
    <property type="entry name" value="DHquinase_II"/>
    <property type="match status" value="1"/>
</dbReference>
<dbReference type="Gene3D" id="3.40.50.9100">
    <property type="entry name" value="Dehydroquinase, class II"/>
    <property type="match status" value="1"/>
</dbReference>
<dbReference type="PANTHER" id="PTHR21272">
    <property type="entry name" value="CATABOLIC 3-DEHYDROQUINASE"/>
    <property type="match status" value="1"/>
</dbReference>
<keyword evidence="10" id="KW-1185">Reference proteome</keyword>
<comment type="caution">
    <text evidence="9">The sequence shown here is derived from an EMBL/GenBank/DDBJ whole genome shotgun (WGS) entry which is preliminary data.</text>
</comment>
<dbReference type="EC" id="4.2.1.10" evidence="5 8"/>
<dbReference type="PROSITE" id="PS01029">
    <property type="entry name" value="DEHYDROQUINASE_II"/>
    <property type="match status" value="1"/>
</dbReference>
<proteinExistence type="inferred from homology"/>
<dbReference type="InterPro" id="IPR036441">
    <property type="entry name" value="DHquinase_II_sf"/>
</dbReference>
<comment type="pathway">
    <text evidence="2 8">Metabolic intermediate biosynthesis; chorismate biosynthesis; chorismate from D-erythrose 4-phosphate and phosphoenolpyruvate: step 3/7.</text>
</comment>
<evidence type="ECO:0000256" key="4">
    <source>
        <dbReference type="ARBA" id="ARBA00011193"/>
    </source>
</evidence>
<evidence type="ECO:0000256" key="6">
    <source>
        <dbReference type="ARBA" id="ARBA00023141"/>
    </source>
</evidence>
<keyword evidence="6 8" id="KW-0057">Aromatic amino acid biosynthesis</keyword>
<evidence type="ECO:0000256" key="1">
    <source>
        <dbReference type="ARBA" id="ARBA00001864"/>
    </source>
</evidence>
<evidence type="ECO:0000313" key="9">
    <source>
        <dbReference type="EMBL" id="GAA4793077.1"/>
    </source>
</evidence>
<dbReference type="NCBIfam" id="TIGR01088">
    <property type="entry name" value="aroQ"/>
    <property type="match status" value="1"/>
</dbReference>